<dbReference type="PANTHER" id="PTHR42905:SF5">
    <property type="entry name" value="CARBOXYVINYL-CARBOXYPHOSPHONATE PHOSPHORYLMUTASE, CHLOROPLASTIC"/>
    <property type="match status" value="1"/>
</dbReference>
<reference evidence="1" key="1">
    <citation type="submission" date="2019-09" db="EMBL/GenBank/DDBJ databases">
        <authorList>
            <person name="Teo W.F.A."/>
            <person name="Duangmal K."/>
        </authorList>
    </citation>
    <scope>NUCLEOTIDE SEQUENCE [LARGE SCALE GENOMIC DNA]</scope>
    <source>
        <strain evidence="1">K81G1</strain>
    </source>
</reference>
<protein>
    <submittedName>
        <fullName evidence="1">Isocitrate lyase/PEP mutase family protein</fullName>
    </submittedName>
</protein>
<evidence type="ECO:0000313" key="2">
    <source>
        <dbReference type="Proteomes" id="UP000319769"/>
    </source>
</evidence>
<dbReference type="InterPro" id="IPR039556">
    <property type="entry name" value="ICL/PEPM"/>
</dbReference>
<dbReference type="Proteomes" id="UP000319769">
    <property type="component" value="Unassembled WGS sequence"/>
</dbReference>
<dbReference type="PROSITE" id="PS00161">
    <property type="entry name" value="ISOCITRATE_LYASE"/>
    <property type="match status" value="1"/>
</dbReference>
<dbReference type="PANTHER" id="PTHR42905">
    <property type="entry name" value="PHOSPHOENOLPYRUVATE CARBOXYLASE"/>
    <property type="match status" value="1"/>
</dbReference>
<organism evidence="1 2">
    <name type="scientific">Amycolatopsis acidicola</name>
    <dbReference type="NCBI Taxonomy" id="2596893"/>
    <lineage>
        <taxon>Bacteria</taxon>
        <taxon>Bacillati</taxon>
        <taxon>Actinomycetota</taxon>
        <taxon>Actinomycetes</taxon>
        <taxon>Pseudonocardiales</taxon>
        <taxon>Pseudonocardiaceae</taxon>
        <taxon>Amycolatopsis</taxon>
    </lineage>
</organism>
<proteinExistence type="predicted"/>
<dbReference type="EMBL" id="VMNW02000030">
    <property type="protein sequence ID" value="KAA9159368.1"/>
    <property type="molecule type" value="Genomic_DNA"/>
</dbReference>
<dbReference type="Gene3D" id="3.20.20.60">
    <property type="entry name" value="Phosphoenolpyruvate-binding domains"/>
    <property type="match status" value="1"/>
</dbReference>
<keyword evidence="1" id="KW-0456">Lyase</keyword>
<evidence type="ECO:0000313" key="1">
    <source>
        <dbReference type="EMBL" id="KAA9159368.1"/>
    </source>
</evidence>
<dbReference type="InterPro" id="IPR040442">
    <property type="entry name" value="Pyrv_kinase-like_dom_sf"/>
</dbReference>
<dbReference type="SUPFAM" id="SSF51621">
    <property type="entry name" value="Phosphoenolpyruvate/pyruvate domain"/>
    <property type="match status" value="1"/>
</dbReference>
<dbReference type="InterPro" id="IPR018523">
    <property type="entry name" value="Isocitrate_lyase_ph_CS"/>
</dbReference>
<comment type="caution">
    <text evidence="1">The sequence shown here is derived from an EMBL/GenBank/DDBJ whole genome shotgun (WGS) entry which is preliminary data.</text>
</comment>
<sequence>MAIRGSVPVSENSPAARLRDLLDQRSAVVAPGVFDGLSAALTASAGFQAAYLSGAAVAAATGLPDIGLATQTEFVHQLDVVAGRLDVPVVADADTGFGDVTNAYRTVRLYERAGAAAIQLEDQEFPKRCGHLDGKRVVDADEFARKIEAAVEARLDPDTVIVGRTDSCATLGFEEAVRRVNLYAEAGADLVFLEAPQTVEQVREVPSRVKAPALFNLVPRGKTPVVELAELAELGYALVIMPGLCVGSAASAMRAALERAARGDVGTGGQDSPKGMFDSLGLGFWEDLRERHAGESADA</sequence>
<dbReference type="InterPro" id="IPR015813">
    <property type="entry name" value="Pyrv/PenolPyrv_kinase-like_dom"/>
</dbReference>
<name>A0A5N0V3C4_9PSEU</name>
<dbReference type="OrthoDB" id="9771433at2"/>
<dbReference type="GO" id="GO:0016833">
    <property type="term" value="F:oxo-acid-lyase activity"/>
    <property type="evidence" value="ECO:0007669"/>
    <property type="project" value="UniProtKB-ARBA"/>
</dbReference>
<accession>A0A5N0V3C4</accession>
<dbReference type="CDD" id="cd00377">
    <property type="entry name" value="ICL_PEPM"/>
    <property type="match status" value="1"/>
</dbReference>
<dbReference type="AlphaFoldDB" id="A0A5N0V3C4"/>
<keyword evidence="2" id="KW-1185">Reference proteome</keyword>
<dbReference type="Pfam" id="PF13714">
    <property type="entry name" value="PEP_mutase"/>
    <property type="match status" value="1"/>
</dbReference>
<gene>
    <name evidence="1" type="ORF">FPZ12_020940</name>
</gene>